<dbReference type="EMBL" id="VXIS01000128">
    <property type="protein sequence ID" value="KAA8902691.1"/>
    <property type="molecule type" value="Genomic_DNA"/>
</dbReference>
<dbReference type="InParanoid" id="A0A5J5ESS9"/>
<evidence type="ECO:0000313" key="2">
    <source>
        <dbReference type="EMBL" id="KAA8902691.1"/>
    </source>
</evidence>
<protein>
    <submittedName>
        <fullName evidence="2">Uncharacterized protein</fullName>
    </submittedName>
</protein>
<sequence length="810" mass="89260">MSKPTREALPLTPNPVDISTISWGSLEPKDWILEFRSALQNVLHEFTAAVRDAMTVYEELEKTHDKYYPDMESSLEELQGLWQKFSTSTEIDGDILRSSPVFFNFQSVITKMKAPMRSGKGEEMQAIRATARQAIKDVAYLQEAALRVLEQYEEDEDGHGSKTIFKCVPALISMPTQPESGTHIGQTPGEEQPAKGTGEEQPAKGTGEVVLTTFQIDAQGRALTHMTASYDTVKEIREALPPHLQQIQFMGHVWRAQALPTLGDVPLFIANAPVLLPVPFSFPRTTLAHVLPRPLDPYPNKLDPLEALPEEAAILALAVFEDADAVFVFFDGSFVVAYPHGINCDDLYQFVPETFGGLTVVLFSHPGAACIQTTSDKGKARASLENIASALIGNTSHGFAPENAPDNSPGNAPDNAPNSSPGNAPDNSHGSAPADTPVNTASDPGKPPSTLISNAQADTELIIQPGYVIKVRGEKFGEPFPEIMAPSDKRLQLFADSRGATGVLLNIAGEVFLTTTTHTTALFGERCRSAKMGIAEKVIWKAAETIVGKHDWEDWKMDVWVDGVKDPVTEFAFQALGLRISNTHQIGKVVRTFDPRAGEGYPRGYDHDLALIKLNQPTRMVHDQELMWNIDPKSLFFNKPIQLLSSTPATVKHGVAFPPEWGTTIGQAIIRKRNSERTVKLGGGVRNGQWAYDSLENHVDKAALAQCNQFARSYLWRTYGFFRSLEGLSGSPLVVHCDEGYPRSIIGFQNFQWVTDPRWKWGDQLEELLICDEEDLTNNRDLLNYAFYGAYFLPAAVKGSSLVNHSEGQE</sequence>
<proteinExistence type="predicted"/>
<name>A0A5J5ESS9_9PEZI</name>
<reference evidence="2 3" key="1">
    <citation type="submission" date="2019-09" db="EMBL/GenBank/DDBJ databases">
        <title>Draft genome of the ectomycorrhizal ascomycete Sphaerosporella brunnea.</title>
        <authorList>
            <consortium name="DOE Joint Genome Institute"/>
            <person name="Benucci G.M."/>
            <person name="Marozzi G."/>
            <person name="Antonielli L."/>
            <person name="Sanchez S."/>
            <person name="Marco P."/>
            <person name="Wang X."/>
            <person name="Falini L.B."/>
            <person name="Barry K."/>
            <person name="Haridas S."/>
            <person name="Lipzen A."/>
            <person name="Labutti K."/>
            <person name="Grigoriev I.V."/>
            <person name="Murat C."/>
            <person name="Martin F."/>
            <person name="Albertini E."/>
            <person name="Donnini D."/>
            <person name="Bonito G."/>
        </authorList>
    </citation>
    <scope>NUCLEOTIDE SEQUENCE [LARGE SCALE GENOMIC DNA]</scope>
    <source>
        <strain evidence="2 3">Sb_GMNB300</strain>
    </source>
</reference>
<evidence type="ECO:0000256" key="1">
    <source>
        <dbReference type="SAM" id="MobiDB-lite"/>
    </source>
</evidence>
<keyword evidence="3" id="KW-1185">Reference proteome</keyword>
<feature type="region of interest" description="Disordered" evidence="1">
    <location>
        <begin position="395"/>
        <end position="452"/>
    </location>
</feature>
<feature type="compositionally biased region" description="Polar residues" evidence="1">
    <location>
        <begin position="176"/>
        <end position="185"/>
    </location>
</feature>
<evidence type="ECO:0000313" key="3">
    <source>
        <dbReference type="Proteomes" id="UP000326924"/>
    </source>
</evidence>
<organism evidence="2 3">
    <name type="scientific">Sphaerosporella brunnea</name>
    <dbReference type="NCBI Taxonomy" id="1250544"/>
    <lineage>
        <taxon>Eukaryota</taxon>
        <taxon>Fungi</taxon>
        <taxon>Dikarya</taxon>
        <taxon>Ascomycota</taxon>
        <taxon>Pezizomycotina</taxon>
        <taxon>Pezizomycetes</taxon>
        <taxon>Pezizales</taxon>
        <taxon>Pyronemataceae</taxon>
        <taxon>Sphaerosporella</taxon>
    </lineage>
</organism>
<gene>
    <name evidence="2" type="ORF">FN846DRAFT_891425</name>
</gene>
<feature type="region of interest" description="Disordered" evidence="1">
    <location>
        <begin position="176"/>
        <end position="205"/>
    </location>
</feature>
<comment type="caution">
    <text evidence="2">The sequence shown here is derived from an EMBL/GenBank/DDBJ whole genome shotgun (WGS) entry which is preliminary data.</text>
</comment>
<feature type="compositionally biased region" description="Polar residues" evidence="1">
    <location>
        <begin position="405"/>
        <end position="430"/>
    </location>
</feature>
<dbReference type="Proteomes" id="UP000326924">
    <property type="component" value="Unassembled WGS sequence"/>
</dbReference>
<accession>A0A5J5ESS9</accession>
<dbReference type="AlphaFoldDB" id="A0A5J5ESS9"/>